<comment type="caution">
    <text evidence="2">The sequence shown here is derived from an EMBL/GenBank/DDBJ whole genome shotgun (WGS) entry which is preliminary data.</text>
</comment>
<name>A0A5A7MMM2_COMTE</name>
<dbReference type="EMBL" id="BKBW01000021">
    <property type="protein sequence ID" value="GEQ77955.1"/>
    <property type="molecule type" value="Genomic_DNA"/>
</dbReference>
<accession>A0A5A7MMM2</accession>
<evidence type="ECO:0000313" key="3">
    <source>
        <dbReference type="Proteomes" id="UP000323105"/>
    </source>
</evidence>
<dbReference type="AlphaFoldDB" id="A0A5A7MMM2"/>
<sequence length="69" mass="8338">MTDSKWMLLARTGYALVAVGYAWMDIYYRGRALEMRDHERTQTQEFALALRQRRLEIQESKEARKQRDQ</sequence>
<keyword evidence="1" id="KW-1133">Transmembrane helix</keyword>
<reference evidence="2 3" key="1">
    <citation type="journal article" date="2019" name="Microbiol. Resour. Announc.">
        <title>Draft Genome Sequence of Comamonas testosteroni TA441, a Bacterium That Has a Cryptic Phenol Degradation Gene Cluster.</title>
        <authorList>
            <person name="Arai H."/>
            <person name="Ishii M."/>
        </authorList>
    </citation>
    <scope>NUCLEOTIDE SEQUENCE [LARGE SCALE GENOMIC DNA]</scope>
    <source>
        <strain evidence="2 3">TA441</strain>
    </source>
</reference>
<evidence type="ECO:0000256" key="1">
    <source>
        <dbReference type="SAM" id="Phobius"/>
    </source>
</evidence>
<evidence type="ECO:0000313" key="2">
    <source>
        <dbReference type="EMBL" id="GEQ77955.1"/>
    </source>
</evidence>
<keyword evidence="1" id="KW-0472">Membrane</keyword>
<protein>
    <submittedName>
        <fullName evidence="2">Uncharacterized protein</fullName>
    </submittedName>
</protein>
<dbReference type="Proteomes" id="UP000323105">
    <property type="component" value="Unassembled WGS sequence"/>
</dbReference>
<gene>
    <name evidence="2" type="ORF">CTTA_4960</name>
</gene>
<organism evidence="2 3">
    <name type="scientific">Comamonas testosteroni</name>
    <name type="common">Pseudomonas testosteroni</name>
    <dbReference type="NCBI Taxonomy" id="285"/>
    <lineage>
        <taxon>Bacteria</taxon>
        <taxon>Pseudomonadati</taxon>
        <taxon>Pseudomonadota</taxon>
        <taxon>Betaproteobacteria</taxon>
        <taxon>Burkholderiales</taxon>
        <taxon>Comamonadaceae</taxon>
        <taxon>Comamonas</taxon>
    </lineage>
</organism>
<feature type="transmembrane region" description="Helical" evidence="1">
    <location>
        <begin position="6"/>
        <end position="28"/>
    </location>
</feature>
<keyword evidence="1" id="KW-0812">Transmembrane</keyword>
<proteinExistence type="predicted"/>